<name>A0A9W6SLM4_9ACTN</name>
<dbReference type="Pfam" id="PF13202">
    <property type="entry name" value="EF-hand_5"/>
    <property type="match status" value="2"/>
</dbReference>
<proteinExistence type="predicted"/>
<dbReference type="InterPro" id="IPR011992">
    <property type="entry name" value="EF-hand-dom_pair"/>
</dbReference>
<protein>
    <submittedName>
        <fullName evidence="4">Calcium sensor EFh</fullName>
    </submittedName>
</protein>
<dbReference type="PROSITE" id="PS00018">
    <property type="entry name" value="EF_HAND_1"/>
    <property type="match status" value="3"/>
</dbReference>
<evidence type="ECO:0000313" key="4">
    <source>
        <dbReference type="EMBL" id="GLZ78009.1"/>
    </source>
</evidence>
<dbReference type="PROSITE" id="PS50222">
    <property type="entry name" value="EF_HAND_2"/>
    <property type="match status" value="2"/>
</dbReference>
<dbReference type="CDD" id="cd00051">
    <property type="entry name" value="EFh"/>
    <property type="match status" value="1"/>
</dbReference>
<organism evidence="4 5">
    <name type="scientific">Actinorhabdospora filicis</name>
    <dbReference type="NCBI Taxonomy" id="1785913"/>
    <lineage>
        <taxon>Bacteria</taxon>
        <taxon>Bacillati</taxon>
        <taxon>Actinomycetota</taxon>
        <taxon>Actinomycetes</taxon>
        <taxon>Micromonosporales</taxon>
        <taxon>Micromonosporaceae</taxon>
        <taxon>Actinorhabdospora</taxon>
    </lineage>
</organism>
<gene>
    <name evidence="4" type="ORF">Afil01_28160</name>
</gene>
<dbReference type="Pfam" id="PF13499">
    <property type="entry name" value="EF-hand_7"/>
    <property type="match status" value="1"/>
</dbReference>
<dbReference type="GO" id="GO:0005509">
    <property type="term" value="F:calcium ion binding"/>
    <property type="evidence" value="ECO:0007669"/>
    <property type="project" value="InterPro"/>
</dbReference>
<feature type="domain" description="EF-hand" evidence="3">
    <location>
        <begin position="130"/>
        <end position="165"/>
    </location>
</feature>
<reference evidence="4" key="1">
    <citation type="submission" date="2023-03" db="EMBL/GenBank/DDBJ databases">
        <title>Actinorhabdospora filicis NBRC 111898.</title>
        <authorList>
            <person name="Ichikawa N."/>
            <person name="Sato H."/>
            <person name="Tonouchi N."/>
        </authorList>
    </citation>
    <scope>NUCLEOTIDE SEQUENCE</scope>
    <source>
        <strain evidence="4">NBRC 111898</strain>
    </source>
</reference>
<keyword evidence="2" id="KW-0677">Repeat</keyword>
<feature type="domain" description="EF-hand" evidence="3">
    <location>
        <begin position="5"/>
        <end position="40"/>
    </location>
</feature>
<dbReference type="Gene3D" id="1.10.238.10">
    <property type="entry name" value="EF-hand"/>
    <property type="match status" value="1"/>
</dbReference>
<dbReference type="InterPro" id="IPR039647">
    <property type="entry name" value="EF_hand_pair_protein_CML-like"/>
</dbReference>
<comment type="caution">
    <text evidence="4">The sequence shown here is derived from an EMBL/GenBank/DDBJ whole genome shotgun (WGS) entry which is preliminary data.</text>
</comment>
<evidence type="ECO:0000256" key="2">
    <source>
        <dbReference type="ARBA" id="ARBA00022737"/>
    </source>
</evidence>
<keyword evidence="1" id="KW-0479">Metal-binding</keyword>
<dbReference type="PANTHER" id="PTHR10891">
    <property type="entry name" value="EF-HAND CALCIUM-BINDING DOMAIN CONTAINING PROTEIN"/>
    <property type="match status" value="1"/>
</dbReference>
<keyword evidence="5" id="KW-1185">Reference proteome</keyword>
<dbReference type="SUPFAM" id="SSF47473">
    <property type="entry name" value="EF-hand"/>
    <property type="match status" value="1"/>
</dbReference>
<sequence>MTSTLLNRKLGRHFDLIDTNGDGKIDQADFDLIVTRLSQEFGQAPGTPKHRALTDAYAALWSGMQQSMDLDSDGAVSREEYVRGLESNAAAAYQEYLAPVARAILDFCDVDGDGRISGAELAGVHRGLGMAQHAHDAAMRTLDLDGSGYVDEAELTQAIKEFFSSNDPQSRGNDLFGEL</sequence>
<evidence type="ECO:0000259" key="3">
    <source>
        <dbReference type="PROSITE" id="PS50222"/>
    </source>
</evidence>
<dbReference type="SMART" id="SM00054">
    <property type="entry name" value="EFh"/>
    <property type="match status" value="4"/>
</dbReference>
<accession>A0A9W6SLM4</accession>
<dbReference type="Proteomes" id="UP001165079">
    <property type="component" value="Unassembled WGS sequence"/>
</dbReference>
<evidence type="ECO:0000256" key="1">
    <source>
        <dbReference type="ARBA" id="ARBA00022723"/>
    </source>
</evidence>
<dbReference type="InterPro" id="IPR018247">
    <property type="entry name" value="EF_Hand_1_Ca_BS"/>
</dbReference>
<evidence type="ECO:0000313" key="5">
    <source>
        <dbReference type="Proteomes" id="UP001165079"/>
    </source>
</evidence>
<dbReference type="AlphaFoldDB" id="A0A9W6SLM4"/>
<dbReference type="RefSeq" id="WP_285663187.1">
    <property type="nucleotide sequence ID" value="NZ_BSTX01000002.1"/>
</dbReference>
<dbReference type="EMBL" id="BSTX01000002">
    <property type="protein sequence ID" value="GLZ78009.1"/>
    <property type="molecule type" value="Genomic_DNA"/>
</dbReference>
<dbReference type="InterPro" id="IPR002048">
    <property type="entry name" value="EF_hand_dom"/>
</dbReference>